<dbReference type="InterPro" id="IPR011711">
    <property type="entry name" value="GntR_C"/>
</dbReference>
<evidence type="ECO:0000313" key="6">
    <source>
        <dbReference type="Proteomes" id="UP000199236"/>
    </source>
</evidence>
<dbReference type="PANTHER" id="PTHR43537:SF45">
    <property type="entry name" value="GNTR FAMILY REGULATORY PROTEIN"/>
    <property type="match status" value="1"/>
</dbReference>
<dbReference type="STRING" id="655353.SAMN04488056_11932"/>
<evidence type="ECO:0000313" key="5">
    <source>
        <dbReference type="EMBL" id="SFP04364.1"/>
    </source>
</evidence>
<evidence type="ECO:0000256" key="1">
    <source>
        <dbReference type="ARBA" id="ARBA00023015"/>
    </source>
</evidence>
<dbReference type="Gene3D" id="1.10.10.10">
    <property type="entry name" value="Winged helix-like DNA-binding domain superfamily/Winged helix DNA-binding domain"/>
    <property type="match status" value="1"/>
</dbReference>
<accession>A0A1I5M430</accession>
<dbReference type="InterPro" id="IPR036390">
    <property type="entry name" value="WH_DNA-bd_sf"/>
</dbReference>
<dbReference type="InterPro" id="IPR036388">
    <property type="entry name" value="WH-like_DNA-bd_sf"/>
</dbReference>
<dbReference type="PANTHER" id="PTHR43537">
    <property type="entry name" value="TRANSCRIPTIONAL REGULATOR, GNTR FAMILY"/>
    <property type="match status" value="1"/>
</dbReference>
<dbReference type="EMBL" id="FOVR01000019">
    <property type="protein sequence ID" value="SFP04364.1"/>
    <property type="molecule type" value="Genomic_DNA"/>
</dbReference>
<keyword evidence="1" id="KW-0805">Transcription regulation</keyword>
<proteinExistence type="predicted"/>
<evidence type="ECO:0000256" key="2">
    <source>
        <dbReference type="ARBA" id="ARBA00023125"/>
    </source>
</evidence>
<keyword evidence="2 5" id="KW-0238">DNA-binding</keyword>
<keyword evidence="6" id="KW-1185">Reference proteome</keyword>
<feature type="domain" description="GntR C-terminal" evidence="4">
    <location>
        <begin position="95"/>
        <end position="223"/>
    </location>
</feature>
<dbReference type="SMART" id="SM00895">
    <property type="entry name" value="FCD"/>
    <property type="match status" value="1"/>
</dbReference>
<dbReference type="Pfam" id="PF07729">
    <property type="entry name" value="FCD"/>
    <property type="match status" value="1"/>
</dbReference>
<evidence type="ECO:0000259" key="4">
    <source>
        <dbReference type="SMART" id="SM00895"/>
    </source>
</evidence>
<gene>
    <name evidence="5" type="ORF">SAMN04488056_11932</name>
</gene>
<sequence length="249" mass="28127">MTESMGISGRQVSTEQSTQGRNLSDIAYDRIEEVIVHLKIRPGEFTTVSALQQDIELGRTPVLDAVRRLADDTLVLVQSRRGLQVAPIQLDRERRLLKLRADVEKHAVRLAAERANSTHRSRMFQLVQALKNELDGRNIHAFNELDRMLDMLVLDAADEPLILRTLRPLHSIFRRTGYIYLAHLDSDGEAFVSSIERHAVMLDAIARGHQEDAVGHLTDLINLAEGMFDTMARKIDPTLLDINIQPLSL</sequence>
<dbReference type="AlphaFoldDB" id="A0A1I5M430"/>
<evidence type="ECO:0000256" key="3">
    <source>
        <dbReference type="ARBA" id="ARBA00023163"/>
    </source>
</evidence>
<dbReference type="OrthoDB" id="9806293at2"/>
<dbReference type="InterPro" id="IPR008920">
    <property type="entry name" value="TF_FadR/GntR_C"/>
</dbReference>
<dbReference type="GO" id="GO:0003677">
    <property type="term" value="F:DNA binding"/>
    <property type="evidence" value="ECO:0007669"/>
    <property type="project" value="UniProtKB-KW"/>
</dbReference>
<keyword evidence="3" id="KW-0804">Transcription</keyword>
<dbReference type="SUPFAM" id="SSF46785">
    <property type="entry name" value="Winged helix' DNA-binding domain"/>
    <property type="match status" value="1"/>
</dbReference>
<dbReference type="Pfam" id="PF00392">
    <property type="entry name" value="GntR"/>
    <property type="match status" value="1"/>
</dbReference>
<dbReference type="Gene3D" id="1.20.120.530">
    <property type="entry name" value="GntR ligand-binding domain-like"/>
    <property type="match status" value="1"/>
</dbReference>
<name>A0A1I5M430_9HYPH</name>
<dbReference type="InterPro" id="IPR000524">
    <property type="entry name" value="Tscrpt_reg_HTH_GntR"/>
</dbReference>
<dbReference type="Proteomes" id="UP000199236">
    <property type="component" value="Unassembled WGS sequence"/>
</dbReference>
<reference evidence="5 6" key="1">
    <citation type="submission" date="2016-10" db="EMBL/GenBank/DDBJ databases">
        <authorList>
            <person name="de Groot N.N."/>
        </authorList>
    </citation>
    <scope>NUCLEOTIDE SEQUENCE [LARGE SCALE GENOMIC DNA]</scope>
    <source>
        <strain evidence="5 6">CGMCC 1.9157</strain>
    </source>
</reference>
<dbReference type="SUPFAM" id="SSF48008">
    <property type="entry name" value="GntR ligand-binding domain-like"/>
    <property type="match status" value="1"/>
</dbReference>
<organism evidence="5 6">
    <name type="scientific">Cohaesibacter marisflavi</name>
    <dbReference type="NCBI Taxonomy" id="655353"/>
    <lineage>
        <taxon>Bacteria</taxon>
        <taxon>Pseudomonadati</taxon>
        <taxon>Pseudomonadota</taxon>
        <taxon>Alphaproteobacteria</taxon>
        <taxon>Hyphomicrobiales</taxon>
        <taxon>Cohaesibacteraceae</taxon>
    </lineage>
</organism>
<dbReference type="RefSeq" id="WP_090075468.1">
    <property type="nucleotide sequence ID" value="NZ_FOVR01000019.1"/>
</dbReference>
<dbReference type="GO" id="GO:0003700">
    <property type="term" value="F:DNA-binding transcription factor activity"/>
    <property type="evidence" value="ECO:0007669"/>
    <property type="project" value="InterPro"/>
</dbReference>
<protein>
    <submittedName>
        <fullName evidence="5">DNA-binding transcriptional regulator, GntR family</fullName>
    </submittedName>
</protein>